<keyword evidence="2" id="KW-1185">Reference proteome</keyword>
<comment type="caution">
    <text evidence="1">The sequence shown here is derived from an EMBL/GenBank/DDBJ whole genome shotgun (WGS) entry which is preliminary data.</text>
</comment>
<protein>
    <submittedName>
        <fullName evidence="1">Serine/threonine-protein kinase</fullName>
    </submittedName>
</protein>
<proteinExistence type="predicted"/>
<dbReference type="GO" id="GO:0016301">
    <property type="term" value="F:kinase activity"/>
    <property type="evidence" value="ECO:0007669"/>
    <property type="project" value="UniProtKB-KW"/>
</dbReference>
<dbReference type="Proteomes" id="UP001642464">
    <property type="component" value="Unassembled WGS sequence"/>
</dbReference>
<reference evidence="1 2" key="1">
    <citation type="submission" date="2024-02" db="EMBL/GenBank/DDBJ databases">
        <authorList>
            <person name="Chen Y."/>
            <person name="Shah S."/>
            <person name="Dougan E. K."/>
            <person name="Thang M."/>
            <person name="Chan C."/>
        </authorList>
    </citation>
    <scope>NUCLEOTIDE SEQUENCE [LARGE SCALE GENOMIC DNA]</scope>
</reference>
<sequence length="179" mass="21109">MHTLRNFGVLWRASPLDMKDEQRLELWNRTRKVNEFDVFLSHTWHTRGLWKFLSLSLQLSWLQILLWNYAAEIDWHIWGSSLAPAVSVMCFLITPYMPCMRDKHCFLDVASINQSDETLKERGIYGLGGFLKASKELRIMWSPPYLSRLWCIFEVAAYRMANPNGKISVRPLFVDRLKL</sequence>
<evidence type="ECO:0000313" key="2">
    <source>
        <dbReference type="Proteomes" id="UP001642464"/>
    </source>
</evidence>
<accession>A0ABP0L6U6</accession>
<keyword evidence="1" id="KW-0418">Kinase</keyword>
<dbReference type="EMBL" id="CAXAMM010014891">
    <property type="protein sequence ID" value="CAK9034903.1"/>
    <property type="molecule type" value="Genomic_DNA"/>
</dbReference>
<name>A0ABP0L6U6_9DINO</name>
<gene>
    <name evidence="1" type="ORF">SCF082_LOCUS21056</name>
</gene>
<evidence type="ECO:0000313" key="1">
    <source>
        <dbReference type="EMBL" id="CAK9034903.1"/>
    </source>
</evidence>
<keyword evidence="1" id="KW-0808">Transferase</keyword>
<organism evidence="1 2">
    <name type="scientific">Durusdinium trenchii</name>
    <dbReference type="NCBI Taxonomy" id="1381693"/>
    <lineage>
        <taxon>Eukaryota</taxon>
        <taxon>Sar</taxon>
        <taxon>Alveolata</taxon>
        <taxon>Dinophyceae</taxon>
        <taxon>Suessiales</taxon>
        <taxon>Symbiodiniaceae</taxon>
        <taxon>Durusdinium</taxon>
    </lineage>
</organism>